<feature type="domain" description="Peptidase S9 prolyl oligopeptidase catalytic" evidence="8">
    <location>
        <begin position="510"/>
        <end position="718"/>
    </location>
</feature>
<dbReference type="Proteomes" id="UP001606099">
    <property type="component" value="Unassembled WGS sequence"/>
</dbReference>
<dbReference type="SUPFAM" id="SSF50993">
    <property type="entry name" value="Peptidase/esterase 'gauge' domain"/>
    <property type="match status" value="1"/>
</dbReference>
<accession>A0ABW7FS38</accession>
<dbReference type="Pfam" id="PF02897">
    <property type="entry name" value="Peptidase_S9_N"/>
    <property type="match status" value="1"/>
</dbReference>
<gene>
    <name evidence="10" type="ORF">ACG0Z6_02395</name>
</gene>
<comment type="catalytic activity">
    <reaction evidence="1">
        <text>Hydrolysis of Pro-|-Xaa &gt;&gt; Ala-|-Xaa in oligopeptides.</text>
        <dbReference type="EC" id="3.4.21.26"/>
    </reaction>
</comment>
<dbReference type="InterPro" id="IPR029058">
    <property type="entry name" value="AB_hydrolase_fold"/>
</dbReference>
<keyword evidence="7" id="KW-0732">Signal</keyword>
<evidence type="ECO:0000256" key="3">
    <source>
        <dbReference type="ARBA" id="ARBA00011897"/>
    </source>
</evidence>
<dbReference type="InterPro" id="IPR002470">
    <property type="entry name" value="Peptidase_S9A"/>
</dbReference>
<dbReference type="PRINTS" id="PR00862">
    <property type="entry name" value="PROLIGOPTASE"/>
</dbReference>
<dbReference type="EMBL" id="JBIGHZ010000001">
    <property type="protein sequence ID" value="MFG6447088.1"/>
    <property type="molecule type" value="Genomic_DNA"/>
</dbReference>
<evidence type="ECO:0000256" key="2">
    <source>
        <dbReference type="ARBA" id="ARBA00005228"/>
    </source>
</evidence>
<evidence type="ECO:0000313" key="11">
    <source>
        <dbReference type="Proteomes" id="UP001606099"/>
    </source>
</evidence>
<dbReference type="InterPro" id="IPR023302">
    <property type="entry name" value="Pept_S9A_N"/>
</dbReference>
<dbReference type="EC" id="3.4.21.26" evidence="3"/>
<comment type="caution">
    <text evidence="10">The sequence shown here is derived from an EMBL/GenBank/DDBJ whole genome shotgun (WGS) entry which is preliminary data.</text>
</comment>
<reference evidence="10 11" key="1">
    <citation type="submission" date="2024-08" db="EMBL/GenBank/DDBJ databases">
        <authorList>
            <person name="Lu H."/>
        </authorList>
    </citation>
    <scope>NUCLEOTIDE SEQUENCE [LARGE SCALE GENOMIC DNA]</scope>
    <source>
        <strain evidence="10 11">BYS180W</strain>
    </source>
</reference>
<keyword evidence="5" id="KW-0378">Hydrolase</keyword>
<evidence type="ECO:0000259" key="8">
    <source>
        <dbReference type="Pfam" id="PF00326"/>
    </source>
</evidence>
<feature type="domain" description="Peptidase S9A N-terminal" evidence="9">
    <location>
        <begin position="33"/>
        <end position="445"/>
    </location>
</feature>
<dbReference type="Gene3D" id="2.130.10.120">
    <property type="entry name" value="Prolyl oligopeptidase, N-terminal domain"/>
    <property type="match status" value="1"/>
</dbReference>
<evidence type="ECO:0000256" key="4">
    <source>
        <dbReference type="ARBA" id="ARBA00022670"/>
    </source>
</evidence>
<evidence type="ECO:0000256" key="5">
    <source>
        <dbReference type="ARBA" id="ARBA00022801"/>
    </source>
</evidence>
<feature type="chain" id="PRO_5045065719" description="prolyl oligopeptidase" evidence="7">
    <location>
        <begin position="23"/>
        <end position="721"/>
    </location>
</feature>
<keyword evidence="11" id="KW-1185">Reference proteome</keyword>
<keyword evidence="6" id="KW-0720">Serine protease</keyword>
<evidence type="ECO:0000256" key="6">
    <source>
        <dbReference type="ARBA" id="ARBA00022825"/>
    </source>
</evidence>
<evidence type="ECO:0000256" key="7">
    <source>
        <dbReference type="SAM" id="SignalP"/>
    </source>
</evidence>
<dbReference type="Pfam" id="PF00326">
    <property type="entry name" value="Peptidase_S9"/>
    <property type="match status" value="1"/>
</dbReference>
<dbReference type="InterPro" id="IPR051167">
    <property type="entry name" value="Prolyl_oligopep/macrocyclase"/>
</dbReference>
<dbReference type="PANTHER" id="PTHR42881">
    <property type="entry name" value="PROLYL ENDOPEPTIDASE"/>
    <property type="match status" value="1"/>
</dbReference>
<feature type="signal peptide" evidence="7">
    <location>
        <begin position="1"/>
        <end position="22"/>
    </location>
</feature>
<evidence type="ECO:0000313" key="10">
    <source>
        <dbReference type="EMBL" id="MFG6447088.1"/>
    </source>
</evidence>
<proteinExistence type="inferred from homology"/>
<dbReference type="PROSITE" id="PS00708">
    <property type="entry name" value="PRO_ENDOPEP_SER"/>
    <property type="match status" value="1"/>
</dbReference>
<dbReference type="InterPro" id="IPR002471">
    <property type="entry name" value="Pept_S9_AS"/>
</dbReference>
<sequence>MTHRLKSAAALALCLGALSTQAQTGTPAPLSYPETAKVNQVDTYHGTAVADPYRWLEDDNSAETKAWVKAQNAVTDRFLEAMPQRQPTRALYTQLYNFEKFGLPYKEGGRYFWSHNNGLQPQSVLYTARTLKDKPQVALDPNTLSKEGTVALAGTAVSRDGRLLAYGVAGAGSDWVTWRVRDLQTGQDLEDRIEWVKFSGAAWTPDGKGFFYARYDAPKAGQALTGANYFHKLYYHRLGTPQSQDLLVAENQAEKEWGFGAEVSDDGRVLLINVWKGSARKNGLMLLPLTTRGGYDAQAKPVTVTLDFDGEYSPVHIDAKRLVLKTDVGAPRGQLLYVPLNAGLKVAERSQWRTLVAEHTDTLQSASAVGGRFVLSYLADAATRVAVHDAKGQKLRDLQLPGVGSAGGFHGRWSDRETFFNYTSLVSPSSIYRLDVVSGASSLFKRPQTAFNPDEFETRREFVTSKDGTRFPIFIAHKKGLKLDGNNPALLYGYGGFNAPMTPGYGVTAATWMKMGGVYVLAAIRGGGEYGAAWHEAGTKLKKQNVFDDFISAAEWLIAKQYTQSAKLAINGGSNGGLLVGAVLNQRPELFGAAVPQVGVMDMLRFHKFTIGWAWVPDYGSSDNAEEFKALLAYSPLHTIRDGKRYPPVMVTTGDHDDRVVPAHSFKYTAALQAANTGSAPKLIRIETDAGHGAGKPTAKLIEERADMLAFFAHSFGMQVK</sequence>
<dbReference type="PANTHER" id="PTHR42881:SF2">
    <property type="entry name" value="PROLYL ENDOPEPTIDASE"/>
    <property type="match status" value="1"/>
</dbReference>
<name>A0ABW7FS38_9BURK</name>
<dbReference type="InterPro" id="IPR001375">
    <property type="entry name" value="Peptidase_S9_cat"/>
</dbReference>
<keyword evidence="4" id="KW-0645">Protease</keyword>
<comment type="similarity">
    <text evidence="2">Belongs to the peptidase S9A family.</text>
</comment>
<organism evidence="10 11">
    <name type="scientific">Roseateles rivi</name>
    <dbReference type="NCBI Taxonomy" id="3299028"/>
    <lineage>
        <taxon>Bacteria</taxon>
        <taxon>Pseudomonadati</taxon>
        <taxon>Pseudomonadota</taxon>
        <taxon>Betaproteobacteria</taxon>
        <taxon>Burkholderiales</taxon>
        <taxon>Sphaerotilaceae</taxon>
        <taxon>Roseateles</taxon>
    </lineage>
</organism>
<protein>
    <recommendedName>
        <fullName evidence="3">prolyl oligopeptidase</fullName>
        <ecNumber evidence="3">3.4.21.26</ecNumber>
    </recommendedName>
</protein>
<dbReference type="RefSeq" id="WP_394458461.1">
    <property type="nucleotide sequence ID" value="NZ_JBIGHZ010000001.1"/>
</dbReference>
<dbReference type="Gene3D" id="3.40.50.1820">
    <property type="entry name" value="alpha/beta hydrolase"/>
    <property type="match status" value="1"/>
</dbReference>
<dbReference type="SUPFAM" id="SSF53474">
    <property type="entry name" value="alpha/beta-Hydrolases"/>
    <property type="match status" value="1"/>
</dbReference>
<evidence type="ECO:0000256" key="1">
    <source>
        <dbReference type="ARBA" id="ARBA00001070"/>
    </source>
</evidence>
<evidence type="ECO:0000259" key="9">
    <source>
        <dbReference type="Pfam" id="PF02897"/>
    </source>
</evidence>